<keyword evidence="2" id="KW-1185">Reference proteome</keyword>
<proteinExistence type="predicted"/>
<dbReference type="EMBL" id="SHNN01000001">
    <property type="protein sequence ID" value="MCX2979863.1"/>
    <property type="molecule type" value="Genomic_DNA"/>
</dbReference>
<gene>
    <name evidence="1" type="ORF">EYC98_03185</name>
</gene>
<reference evidence="1" key="1">
    <citation type="submission" date="2019-02" db="EMBL/GenBank/DDBJ databases">
        <authorList>
            <person name="Li S.-H."/>
        </authorList>
    </citation>
    <scope>NUCLEOTIDE SEQUENCE</scope>
    <source>
        <strain evidence="1">IMCC14734</strain>
    </source>
</reference>
<protein>
    <recommendedName>
        <fullName evidence="3">VPLPA-CTERM sorting domain-containing protein</fullName>
    </recommendedName>
</protein>
<evidence type="ECO:0000313" key="1">
    <source>
        <dbReference type="EMBL" id="MCX2979863.1"/>
    </source>
</evidence>
<evidence type="ECO:0000313" key="2">
    <source>
        <dbReference type="Proteomes" id="UP001143362"/>
    </source>
</evidence>
<dbReference type="Proteomes" id="UP001143362">
    <property type="component" value="Unassembled WGS sequence"/>
</dbReference>
<organism evidence="1 2">
    <name type="scientific">Candidatus Litorirhabdus singularis</name>
    <dbReference type="NCBI Taxonomy" id="2518993"/>
    <lineage>
        <taxon>Bacteria</taxon>
        <taxon>Pseudomonadati</taxon>
        <taxon>Pseudomonadota</taxon>
        <taxon>Gammaproteobacteria</taxon>
        <taxon>Cellvibrionales</taxon>
        <taxon>Halieaceae</taxon>
        <taxon>Candidatus Litorirhabdus</taxon>
    </lineage>
</organism>
<name>A0ABT3TC71_9GAMM</name>
<accession>A0ABT3TC71</accession>
<evidence type="ECO:0008006" key="3">
    <source>
        <dbReference type="Google" id="ProtNLM"/>
    </source>
</evidence>
<comment type="caution">
    <text evidence="1">The sequence shown here is derived from an EMBL/GenBank/DDBJ whole genome shotgun (WGS) entry which is preliminary data.</text>
</comment>
<sequence length="203" mass="21161">MSDYKVGTAIATFGVATASLYMTPSAEAAVIDLTPNPASITQGSTSSAGTLVELGIPGGNADLFQYNGLIAGDGDPINFNAFTAGSFSISGSNYVYDIAGFRTVSVGGTVSVNDSFAISRGRREGIRYWGFLTRDNNVGWFKVDLGTDSDNTIRYLDGAWEDTEDSIRVGEVPLPASLPLLASALGLLAAGATRKRTKTAANV</sequence>
<dbReference type="RefSeq" id="WP_279243852.1">
    <property type="nucleotide sequence ID" value="NZ_SHNN01000001.1"/>
</dbReference>